<gene>
    <name evidence="1" type="ORF">AKL17_1029</name>
</gene>
<dbReference type="KEGG" id="daa:AKL17_1029"/>
<keyword evidence="2" id="KW-1185">Reference proteome</keyword>
<evidence type="ECO:0000313" key="2">
    <source>
        <dbReference type="Proteomes" id="UP000076128"/>
    </source>
</evidence>
<reference evidence="1 2" key="1">
    <citation type="submission" date="2015-09" db="EMBL/GenBank/DDBJ databases">
        <title>Complete genome sequence of Defluviimonas alba cai42t isolated from an oilfield in Xinjiang.</title>
        <authorList>
            <person name="Geng S."/>
            <person name="Pan X."/>
            <person name="Wu X."/>
        </authorList>
    </citation>
    <scope>NUCLEOTIDE SEQUENCE [LARGE SCALE GENOMIC DNA]</scope>
    <source>
        <strain evidence="2">cai42</strain>
    </source>
</reference>
<proteinExistence type="predicted"/>
<evidence type="ECO:0000313" key="1">
    <source>
        <dbReference type="EMBL" id="AMY68288.1"/>
    </source>
</evidence>
<sequence>MLDMADNEDYQAFNELVREHIGADLTDLGPDFVATGLVSIWQPKSGRIRRSALGDLLSLQIEPTFPKWPAA</sequence>
<protein>
    <submittedName>
        <fullName evidence="1">Uncharacterized protein</fullName>
    </submittedName>
</protein>
<dbReference type="EMBL" id="CP012661">
    <property type="protein sequence ID" value="AMY68288.1"/>
    <property type="molecule type" value="Genomic_DNA"/>
</dbReference>
<dbReference type="Proteomes" id="UP000076128">
    <property type="component" value="Chromosome"/>
</dbReference>
<accession>A0A159Z2D3</accession>
<organism evidence="1 2">
    <name type="scientific">Frigidibacter mobilis</name>
    <dbReference type="NCBI Taxonomy" id="1335048"/>
    <lineage>
        <taxon>Bacteria</taxon>
        <taxon>Pseudomonadati</taxon>
        <taxon>Pseudomonadota</taxon>
        <taxon>Alphaproteobacteria</taxon>
        <taxon>Rhodobacterales</taxon>
        <taxon>Paracoccaceae</taxon>
        <taxon>Frigidibacter</taxon>
    </lineage>
</organism>
<dbReference type="AlphaFoldDB" id="A0A159Z2D3"/>
<name>A0A159Z2D3_9RHOB</name>